<evidence type="ECO:0000256" key="10">
    <source>
        <dbReference type="ARBA" id="ARBA00023004"/>
    </source>
</evidence>
<evidence type="ECO:0000256" key="6">
    <source>
        <dbReference type="ARBA" id="ARBA00022692"/>
    </source>
</evidence>
<keyword evidence="9 14" id="KW-0560">Oxidoreductase</keyword>
<dbReference type="PANTHER" id="PTHR46300:SF7">
    <property type="entry name" value="P450, PUTATIVE (EUROFUNG)-RELATED"/>
    <property type="match status" value="1"/>
</dbReference>
<dbReference type="Pfam" id="PF00067">
    <property type="entry name" value="p450"/>
    <property type="match status" value="1"/>
</dbReference>
<evidence type="ECO:0000313" key="18">
    <source>
        <dbReference type="Proteomes" id="UP000308197"/>
    </source>
</evidence>
<dbReference type="InterPro" id="IPR036396">
    <property type="entry name" value="Cyt_P450_sf"/>
</dbReference>
<evidence type="ECO:0000256" key="2">
    <source>
        <dbReference type="ARBA" id="ARBA00004167"/>
    </source>
</evidence>
<feature type="signal peptide" evidence="16">
    <location>
        <begin position="1"/>
        <end position="17"/>
    </location>
</feature>
<dbReference type="SUPFAM" id="SSF48264">
    <property type="entry name" value="Cytochrome P450"/>
    <property type="match status" value="1"/>
</dbReference>
<name>A0A5C3P2W9_9APHY</name>
<keyword evidence="6 15" id="KW-0812">Transmembrane</keyword>
<evidence type="ECO:0000256" key="4">
    <source>
        <dbReference type="ARBA" id="ARBA00010617"/>
    </source>
</evidence>
<reference evidence="17 18" key="1">
    <citation type="journal article" date="2019" name="Nat. Ecol. Evol.">
        <title>Megaphylogeny resolves global patterns of mushroom evolution.</title>
        <authorList>
            <person name="Varga T."/>
            <person name="Krizsan K."/>
            <person name="Foldi C."/>
            <person name="Dima B."/>
            <person name="Sanchez-Garcia M."/>
            <person name="Sanchez-Ramirez S."/>
            <person name="Szollosi G.J."/>
            <person name="Szarkandi J.G."/>
            <person name="Papp V."/>
            <person name="Albert L."/>
            <person name="Andreopoulos W."/>
            <person name="Angelini C."/>
            <person name="Antonin V."/>
            <person name="Barry K.W."/>
            <person name="Bougher N.L."/>
            <person name="Buchanan P."/>
            <person name="Buyck B."/>
            <person name="Bense V."/>
            <person name="Catcheside P."/>
            <person name="Chovatia M."/>
            <person name="Cooper J."/>
            <person name="Damon W."/>
            <person name="Desjardin D."/>
            <person name="Finy P."/>
            <person name="Geml J."/>
            <person name="Haridas S."/>
            <person name="Hughes K."/>
            <person name="Justo A."/>
            <person name="Karasinski D."/>
            <person name="Kautmanova I."/>
            <person name="Kiss B."/>
            <person name="Kocsube S."/>
            <person name="Kotiranta H."/>
            <person name="LaButti K.M."/>
            <person name="Lechner B.E."/>
            <person name="Liimatainen K."/>
            <person name="Lipzen A."/>
            <person name="Lukacs Z."/>
            <person name="Mihaltcheva S."/>
            <person name="Morgado L.N."/>
            <person name="Niskanen T."/>
            <person name="Noordeloos M.E."/>
            <person name="Ohm R.A."/>
            <person name="Ortiz-Santana B."/>
            <person name="Ovrebo C."/>
            <person name="Racz N."/>
            <person name="Riley R."/>
            <person name="Savchenko A."/>
            <person name="Shiryaev A."/>
            <person name="Soop K."/>
            <person name="Spirin V."/>
            <person name="Szebenyi C."/>
            <person name="Tomsovsky M."/>
            <person name="Tulloss R.E."/>
            <person name="Uehling J."/>
            <person name="Grigoriev I.V."/>
            <person name="Vagvolgyi C."/>
            <person name="Papp T."/>
            <person name="Martin F.M."/>
            <person name="Miettinen O."/>
            <person name="Hibbett D.S."/>
            <person name="Nagy L.G."/>
        </authorList>
    </citation>
    <scope>NUCLEOTIDE SEQUENCE [LARGE SCALE GENOMIC DNA]</scope>
    <source>
        <strain evidence="17 18">HHB13444</strain>
    </source>
</reference>
<dbReference type="InParanoid" id="A0A5C3P2W9"/>
<evidence type="ECO:0000256" key="5">
    <source>
        <dbReference type="ARBA" id="ARBA00022617"/>
    </source>
</evidence>
<evidence type="ECO:0000256" key="8">
    <source>
        <dbReference type="ARBA" id="ARBA00022989"/>
    </source>
</evidence>
<keyword evidence="16" id="KW-0732">Signal</keyword>
<feature type="binding site" description="axial binding residue" evidence="13">
    <location>
        <position position="443"/>
    </location>
    <ligand>
        <name>heme</name>
        <dbReference type="ChEBI" id="CHEBI:30413"/>
    </ligand>
    <ligandPart>
        <name>Fe</name>
        <dbReference type="ChEBI" id="CHEBI:18248"/>
    </ligandPart>
</feature>
<accession>A0A5C3P2W9</accession>
<keyword evidence="10 13" id="KW-0408">Iron</keyword>
<dbReference type="PRINTS" id="PR00463">
    <property type="entry name" value="EP450I"/>
</dbReference>
<dbReference type="InterPro" id="IPR050364">
    <property type="entry name" value="Cytochrome_P450_fung"/>
</dbReference>
<evidence type="ECO:0000256" key="9">
    <source>
        <dbReference type="ARBA" id="ARBA00023002"/>
    </source>
</evidence>
<feature type="transmembrane region" description="Helical" evidence="15">
    <location>
        <begin position="447"/>
        <end position="466"/>
    </location>
</feature>
<dbReference type="Proteomes" id="UP000308197">
    <property type="component" value="Unassembled WGS sequence"/>
</dbReference>
<sequence>MDVLWGLLCSALLLGSALPLLRLCKMIAAKKRRPPLPPGPPGLPVVGNLFAIPKTTPWVGYRDMCNKYGNLVCFRALGQAMIVIGDARTAVDLLEKRSVNYADRPELKMVELTGWDWSFVFAGYGQFWRARRRALWQHVRPNAIRRYRERQREGVRRLLCGLLASPEKLQEHLRYSLMVIVLGAIYGMDVAENDPHIATFEKGLEMVKFLTSNSSWIKYVPFIGRVPIWLPGTGVLRRLADIRKAALSIRNMPWDYAKDSLRTGNGQDCIAHRMLERLSRSDDEVTTAQEELAKDAVGAAYAAAIDSQYATLQRFFVAMSLYPDVQKRAQAELDRVVGRNRMPEAEDRDRLPYVNAVVKETLRWHTAVPLGVARCASVDDEYNGYRIPKGATVIVNTWAIMHDEKVYPDPERFTPERYLKEGSLDPEVMDPASVVFGMGRRICPGRYFADATMFVLIASVLHLIGISPGLDDRGRPVVSPPRPTTGDIS</sequence>
<dbReference type="InterPro" id="IPR001128">
    <property type="entry name" value="Cyt_P450"/>
</dbReference>
<dbReference type="CDD" id="cd11065">
    <property type="entry name" value="CYP64-like"/>
    <property type="match status" value="1"/>
</dbReference>
<dbReference type="InterPro" id="IPR002401">
    <property type="entry name" value="Cyt_P450_E_grp-I"/>
</dbReference>
<dbReference type="EMBL" id="ML211850">
    <property type="protein sequence ID" value="TFK80093.1"/>
    <property type="molecule type" value="Genomic_DNA"/>
</dbReference>
<dbReference type="GO" id="GO:0016020">
    <property type="term" value="C:membrane"/>
    <property type="evidence" value="ECO:0007669"/>
    <property type="project" value="UniProtKB-SubCell"/>
</dbReference>
<organism evidence="17 18">
    <name type="scientific">Polyporus arcularius HHB13444</name>
    <dbReference type="NCBI Taxonomy" id="1314778"/>
    <lineage>
        <taxon>Eukaryota</taxon>
        <taxon>Fungi</taxon>
        <taxon>Dikarya</taxon>
        <taxon>Basidiomycota</taxon>
        <taxon>Agaricomycotina</taxon>
        <taxon>Agaricomycetes</taxon>
        <taxon>Polyporales</taxon>
        <taxon>Polyporaceae</taxon>
        <taxon>Polyporus</taxon>
    </lineage>
</organism>
<evidence type="ECO:0000256" key="1">
    <source>
        <dbReference type="ARBA" id="ARBA00001971"/>
    </source>
</evidence>
<keyword evidence="7 13" id="KW-0479">Metal-binding</keyword>
<evidence type="ECO:0000256" key="13">
    <source>
        <dbReference type="PIRSR" id="PIRSR602401-1"/>
    </source>
</evidence>
<dbReference type="Gene3D" id="1.10.630.10">
    <property type="entry name" value="Cytochrome P450"/>
    <property type="match status" value="1"/>
</dbReference>
<comment type="subcellular location">
    <subcellularLocation>
        <location evidence="2">Membrane</location>
        <topology evidence="2">Single-pass membrane protein</topology>
    </subcellularLocation>
</comment>
<comment type="cofactor">
    <cofactor evidence="1 13">
        <name>heme</name>
        <dbReference type="ChEBI" id="CHEBI:30413"/>
    </cofactor>
</comment>
<dbReference type="GO" id="GO:0016705">
    <property type="term" value="F:oxidoreductase activity, acting on paired donors, with incorporation or reduction of molecular oxygen"/>
    <property type="evidence" value="ECO:0007669"/>
    <property type="project" value="InterPro"/>
</dbReference>
<comment type="similarity">
    <text evidence="4 14">Belongs to the cytochrome P450 family.</text>
</comment>
<evidence type="ECO:0000256" key="12">
    <source>
        <dbReference type="ARBA" id="ARBA00023136"/>
    </source>
</evidence>
<evidence type="ECO:0000256" key="3">
    <source>
        <dbReference type="ARBA" id="ARBA00005179"/>
    </source>
</evidence>
<evidence type="ECO:0000256" key="7">
    <source>
        <dbReference type="ARBA" id="ARBA00022723"/>
    </source>
</evidence>
<keyword evidence="8 15" id="KW-1133">Transmembrane helix</keyword>
<evidence type="ECO:0000256" key="14">
    <source>
        <dbReference type="RuleBase" id="RU000461"/>
    </source>
</evidence>
<dbReference type="GO" id="GO:0004497">
    <property type="term" value="F:monooxygenase activity"/>
    <property type="evidence" value="ECO:0007669"/>
    <property type="project" value="UniProtKB-KW"/>
</dbReference>
<dbReference type="PANTHER" id="PTHR46300">
    <property type="entry name" value="P450, PUTATIVE (EUROFUNG)-RELATED-RELATED"/>
    <property type="match status" value="1"/>
</dbReference>
<dbReference type="STRING" id="1314778.A0A5C3P2W9"/>
<dbReference type="AlphaFoldDB" id="A0A5C3P2W9"/>
<evidence type="ECO:0000256" key="15">
    <source>
        <dbReference type="SAM" id="Phobius"/>
    </source>
</evidence>
<protein>
    <submittedName>
        <fullName evidence="17">Cytochrome P450</fullName>
    </submittedName>
</protein>
<feature type="chain" id="PRO_5023049579" evidence="16">
    <location>
        <begin position="18"/>
        <end position="489"/>
    </location>
</feature>
<dbReference type="PRINTS" id="PR00385">
    <property type="entry name" value="P450"/>
</dbReference>
<keyword evidence="18" id="KW-1185">Reference proteome</keyword>
<keyword evidence="5 13" id="KW-0349">Heme</keyword>
<evidence type="ECO:0000256" key="11">
    <source>
        <dbReference type="ARBA" id="ARBA00023033"/>
    </source>
</evidence>
<comment type="pathway">
    <text evidence="3">Secondary metabolite biosynthesis.</text>
</comment>
<evidence type="ECO:0000313" key="17">
    <source>
        <dbReference type="EMBL" id="TFK80093.1"/>
    </source>
</evidence>
<keyword evidence="12 15" id="KW-0472">Membrane</keyword>
<gene>
    <name evidence="17" type="ORF">K466DRAFT_605622</name>
</gene>
<keyword evidence="11 14" id="KW-0503">Monooxygenase</keyword>
<dbReference type="PROSITE" id="PS00086">
    <property type="entry name" value="CYTOCHROME_P450"/>
    <property type="match status" value="1"/>
</dbReference>
<dbReference type="GO" id="GO:0020037">
    <property type="term" value="F:heme binding"/>
    <property type="evidence" value="ECO:0007669"/>
    <property type="project" value="InterPro"/>
</dbReference>
<proteinExistence type="inferred from homology"/>
<dbReference type="GO" id="GO:0005506">
    <property type="term" value="F:iron ion binding"/>
    <property type="evidence" value="ECO:0007669"/>
    <property type="project" value="InterPro"/>
</dbReference>
<dbReference type="InterPro" id="IPR017972">
    <property type="entry name" value="Cyt_P450_CS"/>
</dbReference>
<evidence type="ECO:0000256" key="16">
    <source>
        <dbReference type="SAM" id="SignalP"/>
    </source>
</evidence>